<keyword evidence="5 6" id="KW-0472">Membrane</keyword>
<feature type="transmembrane region" description="Helical" evidence="6">
    <location>
        <begin position="100"/>
        <end position="126"/>
    </location>
</feature>
<dbReference type="PANTHER" id="PTHR43461">
    <property type="entry name" value="TRANSMEMBRANE PROTEIN 256"/>
    <property type="match status" value="1"/>
</dbReference>
<accession>A0ABV3ZA09</accession>
<dbReference type="Proteomes" id="UP001560573">
    <property type="component" value="Unassembled WGS sequence"/>
</dbReference>
<dbReference type="EMBL" id="JAULBC010000001">
    <property type="protein sequence ID" value="MEX6686693.1"/>
    <property type="molecule type" value="Genomic_DNA"/>
</dbReference>
<dbReference type="PANTHER" id="PTHR43461:SF1">
    <property type="entry name" value="TRANSMEMBRANE PROTEIN 256"/>
    <property type="match status" value="1"/>
</dbReference>
<comment type="subcellular location">
    <subcellularLocation>
        <location evidence="1">Membrane</location>
        <topology evidence="1">Multi-pass membrane protein</topology>
    </subcellularLocation>
</comment>
<evidence type="ECO:0000256" key="1">
    <source>
        <dbReference type="ARBA" id="ARBA00004141"/>
    </source>
</evidence>
<evidence type="ECO:0000313" key="7">
    <source>
        <dbReference type="EMBL" id="MEX6686693.1"/>
    </source>
</evidence>
<evidence type="ECO:0000256" key="6">
    <source>
        <dbReference type="SAM" id="Phobius"/>
    </source>
</evidence>
<evidence type="ECO:0000313" key="8">
    <source>
        <dbReference type="Proteomes" id="UP001560573"/>
    </source>
</evidence>
<feature type="transmembrane region" description="Helical" evidence="6">
    <location>
        <begin position="74"/>
        <end position="94"/>
    </location>
</feature>
<keyword evidence="8" id="KW-1185">Reference proteome</keyword>
<organism evidence="7 8">
    <name type="scientific">Danxiaibacter flavus</name>
    <dbReference type="NCBI Taxonomy" id="3049108"/>
    <lineage>
        <taxon>Bacteria</taxon>
        <taxon>Pseudomonadati</taxon>
        <taxon>Bacteroidota</taxon>
        <taxon>Chitinophagia</taxon>
        <taxon>Chitinophagales</taxon>
        <taxon>Chitinophagaceae</taxon>
        <taxon>Danxiaibacter</taxon>
    </lineage>
</organism>
<dbReference type="RefSeq" id="WP_369328089.1">
    <property type="nucleotide sequence ID" value="NZ_JAULBC010000001.1"/>
</dbReference>
<dbReference type="InterPro" id="IPR006696">
    <property type="entry name" value="DUF423"/>
</dbReference>
<keyword evidence="4 6" id="KW-1133">Transmembrane helix</keyword>
<keyword evidence="3 6" id="KW-0812">Transmembrane</keyword>
<dbReference type="Pfam" id="PF04241">
    <property type="entry name" value="DUF423"/>
    <property type="match status" value="1"/>
</dbReference>
<evidence type="ECO:0000256" key="4">
    <source>
        <dbReference type="ARBA" id="ARBA00022989"/>
    </source>
</evidence>
<name>A0ABV3ZA09_9BACT</name>
<protein>
    <submittedName>
        <fullName evidence="7">DUF423 domain-containing protein</fullName>
    </submittedName>
</protein>
<evidence type="ECO:0000256" key="3">
    <source>
        <dbReference type="ARBA" id="ARBA00022692"/>
    </source>
</evidence>
<sequence length="128" mass="13750">MHKTFLVVAGLLGALSVALGAFGSHGLRGKVGEDVLNIFETAVKYQFYHVFALLAVSILFQSFGSGALLWSGRLFIAGTALFCGSLYLLTFFRANNNTSMNWLGAITPIGGLCFIAGWLLLVFAVIKK</sequence>
<comment type="caution">
    <text evidence="7">The sequence shown here is derived from an EMBL/GenBank/DDBJ whole genome shotgun (WGS) entry which is preliminary data.</text>
</comment>
<feature type="transmembrane region" description="Helical" evidence="6">
    <location>
        <begin position="47"/>
        <end position="69"/>
    </location>
</feature>
<evidence type="ECO:0000256" key="5">
    <source>
        <dbReference type="ARBA" id="ARBA00023136"/>
    </source>
</evidence>
<evidence type="ECO:0000256" key="2">
    <source>
        <dbReference type="ARBA" id="ARBA00009694"/>
    </source>
</evidence>
<reference evidence="7 8" key="1">
    <citation type="submission" date="2023-07" db="EMBL/GenBank/DDBJ databases">
        <authorList>
            <person name="Lian W.-H."/>
        </authorList>
    </citation>
    <scope>NUCLEOTIDE SEQUENCE [LARGE SCALE GENOMIC DNA]</scope>
    <source>
        <strain evidence="7 8">SYSU DXS3180</strain>
    </source>
</reference>
<comment type="similarity">
    <text evidence="2">Belongs to the UPF0382 family.</text>
</comment>
<gene>
    <name evidence="7" type="ORF">QTN47_04265</name>
</gene>
<proteinExistence type="inferred from homology"/>